<protein>
    <submittedName>
        <fullName evidence="2">Uncharacterized protein</fullName>
    </submittedName>
</protein>
<reference evidence="2" key="2">
    <citation type="submission" date="2021-01" db="EMBL/GenBank/DDBJ databases">
        <title>Pan-genome distribution and transcriptional activeness of fungal secondary metabolism genes in Aspergillus section Fumigati.</title>
        <authorList>
            <person name="Takahashi H."/>
            <person name="Umemura M."/>
            <person name="Ninomiya A."/>
            <person name="Kusuya Y."/>
            <person name="Urayama S."/>
            <person name="Shimizu M."/>
            <person name="Watanabe A."/>
            <person name="Kamei K."/>
            <person name="Yaguchi T."/>
            <person name="Hagiwara D."/>
        </authorList>
    </citation>
    <scope>NUCLEOTIDE SEQUENCE</scope>
    <source>
        <strain evidence="2">IFM 46973</strain>
    </source>
</reference>
<dbReference type="EMBL" id="BBXM02000007">
    <property type="protein sequence ID" value="GIC93011.1"/>
    <property type="molecule type" value="Genomic_DNA"/>
</dbReference>
<evidence type="ECO:0000313" key="3">
    <source>
        <dbReference type="Proteomes" id="UP000036893"/>
    </source>
</evidence>
<name>A0A8E0V3U6_9EURO</name>
<reference evidence="2" key="1">
    <citation type="journal article" date="2015" name="Genome Announc.">
        <title>Draft Genome Sequence of the Pathogenic Filamentous Fungus Aspergillus udagawae Strain IFM 46973T.</title>
        <authorList>
            <person name="Kusuya Y."/>
            <person name="Takahashi-Nakaguchi A."/>
            <person name="Takahashi H."/>
            <person name="Yaguchi T."/>
        </authorList>
    </citation>
    <scope>NUCLEOTIDE SEQUENCE</scope>
    <source>
        <strain evidence="2">IFM 46973</strain>
    </source>
</reference>
<gene>
    <name evidence="2" type="ORF">Aud_009490</name>
</gene>
<feature type="compositionally biased region" description="Polar residues" evidence="1">
    <location>
        <begin position="14"/>
        <end position="24"/>
    </location>
</feature>
<sequence>MVPELPSILPPARSSYQSAATSTAGSDNAVDAQITFPTIRSLRQGCWLVNFQPIGAPLVAYDGTMRVEANSGGRVASGDLYQRPTITLPPRPGYPSGATVLGPGPTPDGGIPILPLNKYRYYLSITKIVEGVTARDSLELGFQRWRYILPSSTNPNGSWANEGDFTANMMWIAAPVGYPSTGHYLEGDIKNPAGAVVGRLKMGWVSPYYRKASIEIDTVKGSERPLDNGANEDWHTIGSKIGWELTVFPSQDDIAETSGESWSDAELHSAMLKWRDRSNLDIEWRYHILAVWRIESTPRGIMYDSGATDSNKVAREGVGISSHWIPEKNFGLVNGKRWGGENAPYFRTAVHEIGHALGLLHNFNNQYFMDTSDQIARTGDLTPPKFPQNIKWDFAENDVRQLRHYSDIFVRPGGVPFAAASETTPPISQPDMEVEVPELEFEVEPLLAVVPLGAPARVTVKLTNNSDGPVRAPSNISLKSGFVTGYVVDASVTHRSFRPLVLTDDNPLEDLQPGESVTSALTLLRGLNGALFPSVGVHEITVKLTWPIGDALAAVSGKTTMMVTGPEDNRHAEAAHRILATPDTHLALVLGGDHLNEGIDAINAALGNRTLRPHFAAIEARRCAQGRKPLDLDTAEMLFKEKGVIMSNKEKSKLGNLINHER</sequence>
<feature type="region of interest" description="Disordered" evidence="1">
    <location>
        <begin position="1"/>
        <end position="24"/>
    </location>
</feature>
<dbReference type="Gene3D" id="3.40.390.10">
    <property type="entry name" value="Collagenase (Catalytic Domain)"/>
    <property type="match status" value="1"/>
</dbReference>
<organism evidence="2 3">
    <name type="scientific">Aspergillus udagawae</name>
    <dbReference type="NCBI Taxonomy" id="91492"/>
    <lineage>
        <taxon>Eukaryota</taxon>
        <taxon>Fungi</taxon>
        <taxon>Dikarya</taxon>
        <taxon>Ascomycota</taxon>
        <taxon>Pezizomycotina</taxon>
        <taxon>Eurotiomycetes</taxon>
        <taxon>Eurotiomycetidae</taxon>
        <taxon>Eurotiales</taxon>
        <taxon>Aspergillaceae</taxon>
        <taxon>Aspergillus</taxon>
        <taxon>Aspergillus subgen. Fumigati</taxon>
    </lineage>
</organism>
<dbReference type="RefSeq" id="XP_043150277.1">
    <property type="nucleotide sequence ID" value="XM_043294342.1"/>
</dbReference>
<dbReference type="GO" id="GO:0008237">
    <property type="term" value="F:metallopeptidase activity"/>
    <property type="evidence" value="ECO:0007669"/>
    <property type="project" value="InterPro"/>
</dbReference>
<accession>A0A8E0V3U6</accession>
<evidence type="ECO:0000256" key="1">
    <source>
        <dbReference type="SAM" id="MobiDB-lite"/>
    </source>
</evidence>
<comment type="caution">
    <text evidence="2">The sequence shown here is derived from an EMBL/GenBank/DDBJ whole genome shotgun (WGS) entry which is preliminary data.</text>
</comment>
<dbReference type="SUPFAM" id="SSF55486">
    <property type="entry name" value="Metalloproteases ('zincins'), catalytic domain"/>
    <property type="match status" value="1"/>
</dbReference>
<evidence type="ECO:0000313" key="2">
    <source>
        <dbReference type="EMBL" id="GIC93011.1"/>
    </source>
</evidence>
<dbReference type="Proteomes" id="UP000036893">
    <property type="component" value="Unassembled WGS sequence"/>
</dbReference>
<dbReference type="GeneID" id="66996967"/>
<dbReference type="AlphaFoldDB" id="A0A8E0V3U6"/>
<proteinExistence type="predicted"/>
<dbReference type="InterPro" id="IPR024079">
    <property type="entry name" value="MetalloPept_cat_dom_sf"/>
</dbReference>